<feature type="chain" id="PRO_5034860549" description="Peptide hydrolase" evidence="9">
    <location>
        <begin position="18"/>
        <end position="383"/>
    </location>
</feature>
<evidence type="ECO:0000313" key="12">
    <source>
        <dbReference type="Proteomes" id="UP000559027"/>
    </source>
</evidence>
<dbReference type="Proteomes" id="UP000559027">
    <property type="component" value="Unassembled WGS sequence"/>
</dbReference>
<dbReference type="InterPro" id="IPR007484">
    <property type="entry name" value="Peptidase_M28"/>
</dbReference>
<keyword evidence="3 9" id="KW-0645">Protease</keyword>
<keyword evidence="5 9" id="KW-0732">Signal</keyword>
<evidence type="ECO:0000313" key="11">
    <source>
        <dbReference type="EMBL" id="KAF5362021.1"/>
    </source>
</evidence>
<comment type="similarity">
    <text evidence="8">Belongs to the peptidase M28 family. M28E subfamily.</text>
</comment>
<dbReference type="GO" id="GO:0046872">
    <property type="term" value="F:metal ion binding"/>
    <property type="evidence" value="ECO:0007669"/>
    <property type="project" value="UniProtKB-KW"/>
</dbReference>
<keyword evidence="2" id="KW-0031">Aminopeptidase</keyword>
<dbReference type="PANTHER" id="PTHR12147">
    <property type="entry name" value="METALLOPEPTIDASE M28 FAMILY MEMBER"/>
    <property type="match status" value="1"/>
</dbReference>
<protein>
    <recommendedName>
        <fullName evidence="9">Peptide hydrolase</fullName>
        <ecNumber evidence="9">3.4.-.-</ecNumber>
    </recommendedName>
</protein>
<organism evidence="11 12">
    <name type="scientific">Leucocoprinus leucothites</name>
    <dbReference type="NCBI Taxonomy" id="201217"/>
    <lineage>
        <taxon>Eukaryota</taxon>
        <taxon>Fungi</taxon>
        <taxon>Dikarya</taxon>
        <taxon>Basidiomycota</taxon>
        <taxon>Agaricomycotina</taxon>
        <taxon>Agaricomycetes</taxon>
        <taxon>Agaricomycetidae</taxon>
        <taxon>Agaricales</taxon>
        <taxon>Agaricineae</taxon>
        <taxon>Agaricaceae</taxon>
        <taxon>Leucocoprinus</taxon>
    </lineage>
</organism>
<dbReference type="GO" id="GO:0004177">
    <property type="term" value="F:aminopeptidase activity"/>
    <property type="evidence" value="ECO:0007669"/>
    <property type="project" value="UniProtKB-KW"/>
</dbReference>
<dbReference type="EC" id="3.4.-.-" evidence="9"/>
<feature type="domain" description="Peptidase M28" evidence="10">
    <location>
        <begin position="165"/>
        <end position="374"/>
    </location>
</feature>
<keyword evidence="12" id="KW-1185">Reference proteome</keyword>
<evidence type="ECO:0000256" key="8">
    <source>
        <dbReference type="ARBA" id="ARBA00043962"/>
    </source>
</evidence>
<dbReference type="SUPFAM" id="SSF53187">
    <property type="entry name" value="Zn-dependent exopeptidases"/>
    <property type="match status" value="1"/>
</dbReference>
<keyword evidence="4 9" id="KW-0479">Metal-binding</keyword>
<dbReference type="PANTHER" id="PTHR12147:SF56">
    <property type="entry name" value="AMINOPEPTIDASE YDR415C-RELATED"/>
    <property type="match status" value="1"/>
</dbReference>
<dbReference type="OrthoDB" id="2214at2759"/>
<evidence type="ECO:0000256" key="2">
    <source>
        <dbReference type="ARBA" id="ARBA00022438"/>
    </source>
</evidence>
<accession>A0A8H5GBX9</accession>
<gene>
    <name evidence="11" type="ORF">D9756_002749</name>
</gene>
<dbReference type="Gene3D" id="3.40.630.10">
    <property type="entry name" value="Zn peptidases"/>
    <property type="match status" value="1"/>
</dbReference>
<dbReference type="EMBL" id="JAACJO010000002">
    <property type="protein sequence ID" value="KAF5362021.1"/>
    <property type="molecule type" value="Genomic_DNA"/>
</dbReference>
<name>A0A8H5GBX9_9AGAR</name>
<evidence type="ECO:0000259" key="10">
    <source>
        <dbReference type="Pfam" id="PF04389"/>
    </source>
</evidence>
<reference evidence="11 12" key="1">
    <citation type="journal article" date="2020" name="ISME J.">
        <title>Uncovering the hidden diversity of litter-decomposition mechanisms in mushroom-forming fungi.</title>
        <authorList>
            <person name="Floudas D."/>
            <person name="Bentzer J."/>
            <person name="Ahren D."/>
            <person name="Johansson T."/>
            <person name="Persson P."/>
            <person name="Tunlid A."/>
        </authorList>
    </citation>
    <scope>NUCLEOTIDE SEQUENCE [LARGE SCALE GENOMIC DNA]</scope>
    <source>
        <strain evidence="11 12">CBS 146.42</strain>
    </source>
</reference>
<dbReference type="GO" id="GO:0006508">
    <property type="term" value="P:proteolysis"/>
    <property type="evidence" value="ECO:0007669"/>
    <property type="project" value="UniProtKB-KW"/>
</dbReference>
<evidence type="ECO:0000256" key="1">
    <source>
        <dbReference type="ARBA" id="ARBA00001947"/>
    </source>
</evidence>
<dbReference type="GO" id="GO:0008235">
    <property type="term" value="F:metalloexopeptidase activity"/>
    <property type="evidence" value="ECO:0007669"/>
    <property type="project" value="InterPro"/>
</dbReference>
<evidence type="ECO:0000256" key="3">
    <source>
        <dbReference type="ARBA" id="ARBA00022670"/>
    </source>
</evidence>
<dbReference type="Pfam" id="PF04389">
    <property type="entry name" value="Peptidase_M28"/>
    <property type="match status" value="1"/>
</dbReference>
<dbReference type="InterPro" id="IPR045175">
    <property type="entry name" value="M28_fam"/>
</dbReference>
<evidence type="ECO:0000256" key="6">
    <source>
        <dbReference type="ARBA" id="ARBA00022801"/>
    </source>
</evidence>
<keyword evidence="6 9" id="KW-0378">Hydrolase</keyword>
<evidence type="ECO:0000256" key="4">
    <source>
        <dbReference type="ARBA" id="ARBA00022723"/>
    </source>
</evidence>
<dbReference type="AlphaFoldDB" id="A0A8H5GBX9"/>
<evidence type="ECO:0000256" key="7">
    <source>
        <dbReference type="ARBA" id="ARBA00022833"/>
    </source>
</evidence>
<proteinExistence type="inferred from homology"/>
<sequence>MNLSLALILSTIVVTYAVPYPGLKFKEEVHVGPTEAVGSADSTSWKLEGGVMKGDIGIREQSDAADYYVFEEPVRGRDNGENFVYPSGPIMQSMVRQIISSLTVSNLQTYLHKFTSFNNRYYDSDTGKQASDWLFDTISNIIVAGPSNASATVERFQHIWKQSSIIARFPGSRNGPITVLGAHLDSVNWEDEENAPSARAPGADDDGSGSISALEAFRALAAAGFQPLNAVEFHWYSAEEIDEGLLGSAAVVASYKKSGIALKGMMQLDMTAYVKPGSQEIIGLVQDFTTSSLNGYTATLAAEYNNIPIKNAGECQFACSDHVSWNASGYPTTQPFEATVEDQNSLIHTSDDTTNAPGFSWTHMLEFSKLAIAFAVELGNASV</sequence>
<keyword evidence="7 9" id="KW-0862">Zinc</keyword>
<evidence type="ECO:0000256" key="5">
    <source>
        <dbReference type="ARBA" id="ARBA00022729"/>
    </source>
</evidence>
<feature type="signal peptide" evidence="9">
    <location>
        <begin position="1"/>
        <end position="17"/>
    </location>
</feature>
<comment type="caution">
    <text evidence="11">The sequence shown here is derived from an EMBL/GenBank/DDBJ whole genome shotgun (WGS) entry which is preliminary data.</text>
</comment>
<comment type="cofactor">
    <cofactor evidence="1">
        <name>Zn(2+)</name>
        <dbReference type="ChEBI" id="CHEBI:29105"/>
    </cofactor>
</comment>
<evidence type="ECO:0000256" key="9">
    <source>
        <dbReference type="RuleBase" id="RU361240"/>
    </source>
</evidence>